<evidence type="ECO:0000256" key="1">
    <source>
        <dbReference type="SAM" id="MobiDB-lite"/>
    </source>
</evidence>
<accession>A0AAV8S3F5</accession>
<reference evidence="2 3" key="1">
    <citation type="submission" date="2022-12" db="EMBL/GenBank/DDBJ databases">
        <title>Chromosome-scale assembly of the Ensete ventricosum genome.</title>
        <authorList>
            <person name="Dussert Y."/>
            <person name="Stocks J."/>
            <person name="Wendawek A."/>
            <person name="Woldeyes F."/>
            <person name="Nichols R.A."/>
            <person name="Borrell J.S."/>
        </authorList>
    </citation>
    <scope>NUCLEOTIDE SEQUENCE [LARGE SCALE GENOMIC DNA]</scope>
    <source>
        <strain evidence="3">cv. Maze</strain>
        <tissue evidence="2">Seeds</tissue>
    </source>
</reference>
<gene>
    <name evidence="2" type="ORF">OPV22_004329</name>
</gene>
<protein>
    <submittedName>
        <fullName evidence="2">Uncharacterized protein</fullName>
    </submittedName>
</protein>
<keyword evidence="3" id="KW-1185">Reference proteome</keyword>
<dbReference type="AlphaFoldDB" id="A0AAV8S3F5"/>
<dbReference type="EMBL" id="JAQQAF010000001">
    <property type="protein sequence ID" value="KAJ8513895.1"/>
    <property type="molecule type" value="Genomic_DNA"/>
</dbReference>
<name>A0AAV8S3F5_ENSVE</name>
<dbReference type="Proteomes" id="UP001222027">
    <property type="component" value="Unassembled WGS sequence"/>
</dbReference>
<feature type="region of interest" description="Disordered" evidence="1">
    <location>
        <begin position="1"/>
        <end position="60"/>
    </location>
</feature>
<evidence type="ECO:0000313" key="2">
    <source>
        <dbReference type="EMBL" id="KAJ8513895.1"/>
    </source>
</evidence>
<sequence>MGTQTQNQHPTTSSPTSAVPSPVQYKNRRASPNPHQSHPRIPVCLGDGSGTADDGAPLGFPRIGSQRLRVEFLQDLFQEGREAFYCLDPMKEPPIPLMLGLVTKADASTSSTVSKPGRDLKKRWTGILKFV</sequence>
<comment type="caution">
    <text evidence="2">The sequence shown here is derived from an EMBL/GenBank/DDBJ whole genome shotgun (WGS) entry which is preliminary data.</text>
</comment>
<feature type="compositionally biased region" description="Low complexity" evidence="1">
    <location>
        <begin position="10"/>
        <end position="23"/>
    </location>
</feature>
<proteinExistence type="predicted"/>
<organism evidence="2 3">
    <name type="scientific">Ensete ventricosum</name>
    <name type="common">Abyssinian banana</name>
    <name type="synonym">Musa ensete</name>
    <dbReference type="NCBI Taxonomy" id="4639"/>
    <lineage>
        <taxon>Eukaryota</taxon>
        <taxon>Viridiplantae</taxon>
        <taxon>Streptophyta</taxon>
        <taxon>Embryophyta</taxon>
        <taxon>Tracheophyta</taxon>
        <taxon>Spermatophyta</taxon>
        <taxon>Magnoliopsida</taxon>
        <taxon>Liliopsida</taxon>
        <taxon>Zingiberales</taxon>
        <taxon>Musaceae</taxon>
        <taxon>Ensete</taxon>
    </lineage>
</organism>
<evidence type="ECO:0000313" key="3">
    <source>
        <dbReference type="Proteomes" id="UP001222027"/>
    </source>
</evidence>